<organism evidence="1 2">
    <name type="scientific">Autumnicola psychrophila</name>
    <dbReference type="NCBI Taxonomy" id="3075592"/>
    <lineage>
        <taxon>Bacteria</taxon>
        <taxon>Pseudomonadati</taxon>
        <taxon>Bacteroidota</taxon>
        <taxon>Flavobacteriia</taxon>
        <taxon>Flavobacteriales</taxon>
        <taxon>Flavobacteriaceae</taxon>
        <taxon>Autumnicola</taxon>
    </lineage>
</organism>
<evidence type="ECO:0000313" key="1">
    <source>
        <dbReference type="EMBL" id="MDT0685253.1"/>
    </source>
</evidence>
<reference evidence="1 2" key="1">
    <citation type="submission" date="2023-09" db="EMBL/GenBank/DDBJ databases">
        <authorList>
            <person name="Rey-Velasco X."/>
        </authorList>
    </citation>
    <scope>NUCLEOTIDE SEQUENCE [LARGE SCALE GENOMIC DNA]</scope>
    <source>
        <strain evidence="1 2">F225</strain>
    </source>
</reference>
<keyword evidence="2" id="KW-1185">Reference proteome</keyword>
<dbReference type="EMBL" id="JAVRHN010000002">
    <property type="protein sequence ID" value="MDT0685253.1"/>
    <property type="molecule type" value="Genomic_DNA"/>
</dbReference>
<sequence>MKKVLIIYPHWHPANLAGVHRPRLIGNFLKDFGWTPRILTVQEEYFEETPDHDFNRTFSSNFEVTRVKALKTFKPRLIGDIGLRAFYSLCKKAKEIIESEKIDFIWLPIPSFYNSLLGRLIYEKTKVPYGIDYIDPWVRDITNQTGVRAQLSQSVARALEPIAVKKASLISGVSTPYYEPVLKKNFPEFYNKDNELLSETLNSKSGKKIVHVSMPYGFDPNDHEVILPQVKFPWKNDPKDQKNWIYAGAFLPNSHTLLSAFFEAIANLRKKGLWNEKIKLWFVGTGAYPAKSITAYAEEFELQDIVTEKRDRYPFLQVLNFLSAANTVMIIGSTEKHYTASKTFQALLSKKPVFSVFHTESSAVKVMEDCKADEYTVRFDPVEVRKTLVEQFEEKLLNRLNATSWNPDLEVLNKFSAKESARKLVDAMEKVLE</sequence>
<evidence type="ECO:0008006" key="3">
    <source>
        <dbReference type="Google" id="ProtNLM"/>
    </source>
</evidence>
<proteinExistence type="predicted"/>
<dbReference type="SUPFAM" id="SSF53756">
    <property type="entry name" value="UDP-Glycosyltransferase/glycogen phosphorylase"/>
    <property type="match status" value="1"/>
</dbReference>
<dbReference type="Proteomes" id="UP001253848">
    <property type="component" value="Unassembled WGS sequence"/>
</dbReference>
<comment type="caution">
    <text evidence="1">The sequence shown here is derived from an EMBL/GenBank/DDBJ whole genome shotgun (WGS) entry which is preliminary data.</text>
</comment>
<accession>A0ABU3DNF9</accession>
<evidence type="ECO:0000313" key="2">
    <source>
        <dbReference type="Proteomes" id="UP001253848"/>
    </source>
</evidence>
<protein>
    <recommendedName>
        <fullName evidence="3">Glycosyltransferase</fullName>
    </recommendedName>
</protein>
<name>A0ABU3DNF9_9FLAO</name>
<gene>
    <name evidence="1" type="ORF">RM541_02690</name>
</gene>
<dbReference type="RefSeq" id="WP_311498688.1">
    <property type="nucleotide sequence ID" value="NZ_JAVRHN010000002.1"/>
</dbReference>